<dbReference type="GO" id="GO:0017057">
    <property type="term" value="F:6-phosphogluconolactonase activity"/>
    <property type="evidence" value="ECO:0007669"/>
    <property type="project" value="TreeGrafter"/>
</dbReference>
<dbReference type="RefSeq" id="WP_192755408.1">
    <property type="nucleotide sequence ID" value="NZ_BAABJL010000005.1"/>
</dbReference>
<dbReference type="InterPro" id="IPR011048">
    <property type="entry name" value="Haem_d1_sf"/>
</dbReference>
<proteinExistence type="inferred from homology"/>
<dbReference type="EMBL" id="JADBEM010000001">
    <property type="protein sequence ID" value="MBE1612337.1"/>
    <property type="molecule type" value="Genomic_DNA"/>
</dbReference>
<name>A0A927N623_9ACTN</name>
<comment type="caution">
    <text evidence="2">The sequence shown here is derived from an EMBL/GenBank/DDBJ whole genome shotgun (WGS) entry which is preliminary data.</text>
</comment>
<sequence>MDATRLVYIGSFTKDAGGEGTGISLARQDTATGELTFLDIVAETTSPAFLAWHPDGTHLYAVNERGDASVVAYAVDGKGGLRELGVQPTGGNGACHLVVHPSGRYLLTANYGSGHLSVHPIRPDGSLGERTDLIQHEGSGPNAKRQEGPHAHHVRVDPSGQHVLAVDLGLDAVLTYTLDLETGTLAPGPVAETAPGAGPRHLAFGPDGLVHVAGELDSTVTTYSLDPTTGALSRQGVAPSTLQPAPADNYPSEIGISDDGRFLYVANRGLDVIGTLAVRGSEVEPIADVPTGGAWPRHLAVVGGHLYVANERSHQVTHFVLDGGTGVPEQAGDTLEIPSPACILAAPR</sequence>
<dbReference type="PANTHER" id="PTHR30344">
    <property type="entry name" value="6-PHOSPHOGLUCONOLACTONASE-RELATED"/>
    <property type="match status" value="1"/>
</dbReference>
<evidence type="ECO:0000256" key="1">
    <source>
        <dbReference type="ARBA" id="ARBA00005564"/>
    </source>
</evidence>
<dbReference type="GO" id="GO:0005829">
    <property type="term" value="C:cytosol"/>
    <property type="evidence" value="ECO:0007669"/>
    <property type="project" value="TreeGrafter"/>
</dbReference>
<dbReference type="AlphaFoldDB" id="A0A927N623"/>
<dbReference type="SUPFAM" id="SSF51004">
    <property type="entry name" value="C-terminal (heme d1) domain of cytochrome cd1-nitrite reductase"/>
    <property type="match status" value="1"/>
</dbReference>
<reference evidence="2" key="1">
    <citation type="submission" date="2020-10" db="EMBL/GenBank/DDBJ databases">
        <title>Sequencing the genomes of 1000 actinobacteria strains.</title>
        <authorList>
            <person name="Klenk H.-P."/>
        </authorList>
    </citation>
    <scope>NUCLEOTIDE SEQUENCE</scope>
    <source>
        <strain evidence="2">DSM 45354</strain>
    </source>
</reference>
<comment type="similarity">
    <text evidence="1">Belongs to the cycloisomerase 2 family.</text>
</comment>
<dbReference type="InterPro" id="IPR015943">
    <property type="entry name" value="WD40/YVTN_repeat-like_dom_sf"/>
</dbReference>
<dbReference type="PANTHER" id="PTHR30344:SF1">
    <property type="entry name" value="6-PHOSPHOGLUCONOLACTONASE"/>
    <property type="match status" value="1"/>
</dbReference>
<dbReference type="Pfam" id="PF10282">
    <property type="entry name" value="Lactonase"/>
    <property type="match status" value="1"/>
</dbReference>
<protein>
    <submittedName>
        <fullName evidence="2">6-phosphogluconolactonase (Cycloisomerase 2 family)</fullName>
    </submittedName>
</protein>
<dbReference type="InterPro" id="IPR050282">
    <property type="entry name" value="Cycloisomerase_2"/>
</dbReference>
<gene>
    <name evidence="2" type="ORF">HEB94_009185</name>
</gene>
<evidence type="ECO:0000313" key="3">
    <source>
        <dbReference type="Proteomes" id="UP000638648"/>
    </source>
</evidence>
<evidence type="ECO:0000313" key="2">
    <source>
        <dbReference type="EMBL" id="MBE1612337.1"/>
    </source>
</evidence>
<dbReference type="Proteomes" id="UP000638648">
    <property type="component" value="Unassembled WGS sequence"/>
</dbReference>
<keyword evidence="3" id="KW-1185">Reference proteome</keyword>
<dbReference type="Gene3D" id="2.130.10.10">
    <property type="entry name" value="YVTN repeat-like/Quinoprotein amine dehydrogenase"/>
    <property type="match status" value="1"/>
</dbReference>
<dbReference type="InterPro" id="IPR019405">
    <property type="entry name" value="Lactonase_7-beta_prop"/>
</dbReference>
<accession>A0A927N623</accession>
<organism evidence="2 3">
    <name type="scientific">Actinopolymorpha pittospori</name>
    <dbReference type="NCBI Taxonomy" id="648752"/>
    <lineage>
        <taxon>Bacteria</taxon>
        <taxon>Bacillati</taxon>
        <taxon>Actinomycetota</taxon>
        <taxon>Actinomycetes</taxon>
        <taxon>Propionibacteriales</taxon>
        <taxon>Actinopolymorphaceae</taxon>
        <taxon>Actinopolymorpha</taxon>
    </lineage>
</organism>